<feature type="domain" description="T6SS Phospholipase effector Tle1-like catalytic" evidence="2">
    <location>
        <begin position="9"/>
        <end position="368"/>
    </location>
</feature>
<name>A0A3D8STE4_9HELO</name>
<evidence type="ECO:0000256" key="1">
    <source>
        <dbReference type="SAM" id="MobiDB-lite"/>
    </source>
</evidence>
<dbReference type="Proteomes" id="UP000256645">
    <property type="component" value="Unassembled WGS sequence"/>
</dbReference>
<dbReference type="OrthoDB" id="3057168at2759"/>
<dbReference type="STRING" id="1849047.A0A3D8STE4"/>
<sequence length="582" mass="65454">MSNPDPVAKRIVICCDGTWQSSVSGVANIPSNVTRLCRSIDRAGEDKDGKIWQQVVYYDSGVGTGSLLDLEKKRQGAIGDGLAVNVIEAYNFIVLNYSPGDEIFCFGFSRGAYTARAVAGLIGDIGIMEPRNMQDFPEVYDLYKKHIPKKETGYVQKPFRESQAWKDFTEGKIATTPEAKKLNEELDKHWRKTSDEEKRMLFEIRPHGDLAISEESRSVKVVGVWDTVGALGVPDGLFLDHSDTRVQYSFHNVKLNENIENAFQALALDERRKAFSPTLWYIPKDPLTEVELQKDGEPSKDGHPLKGEDPTKDHLPKNENSQTKKKSNLLQVWFPGVHINVGGGSSDTAEGKGDAEQIAIITFVWMVECVRPYLAFKENALQISLIEYTKLLGDLHCKNYHHHDPSKQPNILSQAFNAVYNSIPYIGGVSEPEAPVELGWGTANYNDSFKGLMAFPGAKVRKPGQCETEVVVEDTHFLTRNRYLKLKSTSLKALGETNEMVHPVARFRRDKLNQDTGGLQGWKHRYREDEKPGFEWYLPGGDVVLKEYIIQRDSIERELVCGVEEATKFLKDTDIGNQLPVE</sequence>
<dbReference type="PANTHER" id="PTHR33840">
    <property type="match status" value="1"/>
</dbReference>
<organism evidence="3 4">
    <name type="scientific">Coleophoma cylindrospora</name>
    <dbReference type="NCBI Taxonomy" id="1849047"/>
    <lineage>
        <taxon>Eukaryota</taxon>
        <taxon>Fungi</taxon>
        <taxon>Dikarya</taxon>
        <taxon>Ascomycota</taxon>
        <taxon>Pezizomycotina</taxon>
        <taxon>Leotiomycetes</taxon>
        <taxon>Helotiales</taxon>
        <taxon>Dermateaceae</taxon>
        <taxon>Coleophoma</taxon>
    </lineage>
</organism>
<evidence type="ECO:0000313" key="3">
    <source>
        <dbReference type="EMBL" id="RDW89514.1"/>
    </source>
</evidence>
<comment type="caution">
    <text evidence="3">The sequence shown here is derived from an EMBL/GenBank/DDBJ whole genome shotgun (WGS) entry which is preliminary data.</text>
</comment>
<accession>A0A3D8STE4</accession>
<dbReference type="Pfam" id="PF09994">
    <property type="entry name" value="T6SS_Tle1-like_cat"/>
    <property type="match status" value="1"/>
</dbReference>
<reference evidence="3 4" key="1">
    <citation type="journal article" date="2018" name="IMA Fungus">
        <title>IMA Genome-F 9: Draft genome sequence of Annulohypoxylon stygium, Aspergillus mulundensis, Berkeleyomyces basicola (syn. Thielaviopsis basicola), Ceratocystis smalleyi, two Cercospora beticola strains, Coleophoma cylindrospora, Fusarium fracticaudum, Phialophora cf. hyalina, and Morchella septimelata.</title>
        <authorList>
            <person name="Wingfield B.D."/>
            <person name="Bills G.F."/>
            <person name="Dong Y."/>
            <person name="Huang W."/>
            <person name="Nel W.J."/>
            <person name="Swalarsk-Parry B.S."/>
            <person name="Vaghefi N."/>
            <person name="Wilken P.M."/>
            <person name="An Z."/>
            <person name="de Beer Z.W."/>
            <person name="De Vos L."/>
            <person name="Chen L."/>
            <person name="Duong T.A."/>
            <person name="Gao Y."/>
            <person name="Hammerbacher A."/>
            <person name="Kikkert J.R."/>
            <person name="Li Y."/>
            <person name="Li H."/>
            <person name="Li K."/>
            <person name="Li Q."/>
            <person name="Liu X."/>
            <person name="Ma X."/>
            <person name="Naidoo K."/>
            <person name="Pethybridge S.J."/>
            <person name="Sun J."/>
            <person name="Steenkamp E.T."/>
            <person name="van der Nest M.A."/>
            <person name="van Wyk S."/>
            <person name="Wingfield M.J."/>
            <person name="Xiong C."/>
            <person name="Yue Q."/>
            <person name="Zhang X."/>
        </authorList>
    </citation>
    <scope>NUCLEOTIDE SEQUENCE [LARGE SCALE GENOMIC DNA]</scope>
    <source>
        <strain evidence="3 4">BP6252</strain>
    </source>
</reference>
<keyword evidence="4" id="KW-1185">Reference proteome</keyword>
<dbReference type="AlphaFoldDB" id="A0A3D8STE4"/>
<gene>
    <name evidence="3" type="ORF">BP6252_01546</name>
</gene>
<protein>
    <recommendedName>
        <fullName evidence="2">T6SS Phospholipase effector Tle1-like catalytic domain-containing protein</fullName>
    </recommendedName>
</protein>
<dbReference type="PANTHER" id="PTHR33840:SF16">
    <property type="entry name" value="DUF2235 DOMAIN-CONTAINING PROTEIN"/>
    <property type="match status" value="1"/>
</dbReference>
<feature type="compositionally biased region" description="Basic and acidic residues" evidence="1">
    <location>
        <begin position="293"/>
        <end position="317"/>
    </location>
</feature>
<feature type="region of interest" description="Disordered" evidence="1">
    <location>
        <begin position="293"/>
        <end position="323"/>
    </location>
</feature>
<proteinExistence type="predicted"/>
<evidence type="ECO:0000313" key="4">
    <source>
        <dbReference type="Proteomes" id="UP000256645"/>
    </source>
</evidence>
<dbReference type="EMBL" id="PDLM01000001">
    <property type="protein sequence ID" value="RDW89514.1"/>
    <property type="molecule type" value="Genomic_DNA"/>
</dbReference>
<dbReference type="InterPro" id="IPR018712">
    <property type="entry name" value="Tle1-like_cat"/>
</dbReference>
<evidence type="ECO:0000259" key="2">
    <source>
        <dbReference type="Pfam" id="PF09994"/>
    </source>
</evidence>